<sequence length="323" mass="32859">MPLGEFELIRRYFAAASCAQGAAGVALGIGDDCALLELAGDEQLAVSTDTLVVGVHFPEQADPFLLGQRALGVSASDLAAMGAAPLGFTLAITLPAADADWLEAFARGLDCMAARCGLRLIGGDTTRGPLSLTLTVFGRLPRGQALTRAGAQVGDLLCVGGALGEAAAALPLVLGQVAADGVHAEALLARYWSPMPQLDLGQALRGRATAALDISDGLLADCGHIAQASAVGLRIELEHLPLSVALREQAGAKALTCALAGGDDYLLAFTLPPAELAPLQQAGWPIQVVGQAVAGSGVQVIDCNGAPFVLSHGGYQHFGPSRD</sequence>
<feature type="domain" description="PurM-like N-terminal" evidence="3">
    <location>
        <begin position="30"/>
        <end position="139"/>
    </location>
</feature>
<dbReference type="InterPro" id="IPR016188">
    <property type="entry name" value="PurM-like_N"/>
</dbReference>
<feature type="binding site" evidence="2">
    <location>
        <position position="213"/>
    </location>
    <ligand>
        <name>Mg(2+)</name>
        <dbReference type="ChEBI" id="CHEBI:18420"/>
        <label>3</label>
    </ligand>
</feature>
<name>A0ABY1BE71_9PSED</name>
<keyword evidence="2" id="KW-0460">Magnesium</keyword>
<dbReference type="SUPFAM" id="SSF56042">
    <property type="entry name" value="PurM C-terminal domain-like"/>
    <property type="match status" value="1"/>
</dbReference>
<feature type="binding site" evidence="2">
    <location>
        <begin position="123"/>
        <end position="124"/>
    </location>
    <ligand>
        <name>ATP</name>
        <dbReference type="ChEBI" id="CHEBI:30616"/>
    </ligand>
</feature>
<comment type="pathway">
    <text evidence="2">Cofactor biosynthesis; thiamine diphosphate biosynthesis; thiamine diphosphate from thiamine phosphate: step 1/1.</text>
</comment>
<keyword evidence="2" id="KW-0808">Transferase</keyword>
<dbReference type="InterPro" id="IPR036676">
    <property type="entry name" value="PurM-like_C_sf"/>
</dbReference>
<comment type="caution">
    <text evidence="2">Lacks conserved residue(s) required for the propagation of feature annotation.</text>
</comment>
<reference evidence="5 6" key="1">
    <citation type="submission" date="2016-10" db="EMBL/GenBank/DDBJ databases">
        <authorList>
            <person name="Varghese N."/>
            <person name="Submissions S."/>
        </authorList>
    </citation>
    <scope>NUCLEOTIDE SEQUENCE [LARGE SCALE GENOMIC DNA]</scope>
    <source>
        <strain evidence="5 6">CIP 109853</strain>
    </source>
</reference>
<evidence type="ECO:0000313" key="6">
    <source>
        <dbReference type="Proteomes" id="UP000198512"/>
    </source>
</evidence>
<feature type="binding site" evidence="2">
    <location>
        <position position="124"/>
    </location>
    <ligand>
        <name>Mg(2+)</name>
        <dbReference type="ChEBI" id="CHEBI:18420"/>
        <label>1</label>
    </ligand>
</feature>
<dbReference type="Proteomes" id="UP000198512">
    <property type="component" value="Unassembled WGS sequence"/>
</dbReference>
<keyword evidence="2 5" id="KW-0418">Kinase</keyword>
<dbReference type="InterPro" id="IPR010918">
    <property type="entry name" value="PurM-like_C_dom"/>
</dbReference>
<feature type="binding site" evidence="2">
    <location>
        <position position="47"/>
    </location>
    <ligand>
        <name>Mg(2+)</name>
        <dbReference type="ChEBI" id="CHEBI:18420"/>
        <label>4</label>
    </ligand>
</feature>
<dbReference type="CDD" id="cd02194">
    <property type="entry name" value="ThiL"/>
    <property type="match status" value="1"/>
</dbReference>
<dbReference type="EMBL" id="FOFP01000008">
    <property type="protein sequence ID" value="SEQ64333.1"/>
    <property type="molecule type" value="Genomic_DNA"/>
</dbReference>
<dbReference type="PANTHER" id="PTHR30270:SF0">
    <property type="entry name" value="THIAMINE-MONOPHOSPHATE KINASE"/>
    <property type="match status" value="1"/>
</dbReference>
<feature type="binding site" evidence="2">
    <location>
        <position position="77"/>
    </location>
    <ligand>
        <name>Mg(2+)</name>
        <dbReference type="ChEBI" id="CHEBI:18420"/>
        <label>4</label>
    </ligand>
</feature>
<feature type="domain" description="PurM-like C-terminal" evidence="4">
    <location>
        <begin position="152"/>
        <end position="301"/>
    </location>
</feature>
<keyword evidence="2" id="KW-0547">Nucleotide-binding</keyword>
<keyword evidence="6" id="KW-1185">Reference proteome</keyword>
<dbReference type="PIRSF" id="PIRSF005303">
    <property type="entry name" value="Thiam_monoph_kin"/>
    <property type="match status" value="1"/>
</dbReference>
<feature type="binding site" evidence="2">
    <location>
        <position position="32"/>
    </location>
    <ligand>
        <name>Mg(2+)</name>
        <dbReference type="ChEBI" id="CHEBI:18420"/>
        <label>3</label>
    </ligand>
</feature>
<keyword evidence="2" id="KW-0479">Metal-binding</keyword>
<feature type="binding site" evidence="2">
    <location>
        <position position="56"/>
    </location>
    <ligand>
        <name>substrate</name>
    </ligand>
</feature>
<comment type="catalytic activity">
    <reaction evidence="2">
        <text>thiamine phosphate + ATP = thiamine diphosphate + ADP</text>
        <dbReference type="Rhea" id="RHEA:15913"/>
        <dbReference type="ChEBI" id="CHEBI:30616"/>
        <dbReference type="ChEBI" id="CHEBI:37575"/>
        <dbReference type="ChEBI" id="CHEBI:58937"/>
        <dbReference type="ChEBI" id="CHEBI:456216"/>
        <dbReference type="EC" id="2.7.4.16"/>
    </reaction>
</comment>
<dbReference type="Gene3D" id="3.90.650.10">
    <property type="entry name" value="PurM-like C-terminal domain"/>
    <property type="match status" value="1"/>
</dbReference>
<dbReference type="HAMAP" id="MF_02128">
    <property type="entry name" value="TMP_kinase"/>
    <property type="match status" value="1"/>
</dbReference>
<dbReference type="SUPFAM" id="SSF55326">
    <property type="entry name" value="PurM N-terminal domain-like"/>
    <property type="match status" value="1"/>
</dbReference>
<evidence type="ECO:0000313" key="5">
    <source>
        <dbReference type="EMBL" id="SEQ64333.1"/>
    </source>
</evidence>
<dbReference type="PANTHER" id="PTHR30270">
    <property type="entry name" value="THIAMINE-MONOPHOSPHATE KINASE"/>
    <property type="match status" value="1"/>
</dbReference>
<gene>
    <name evidence="2" type="primary">thiL</name>
    <name evidence="5" type="ORF">SAMN05216600_10830</name>
</gene>
<dbReference type="InterPro" id="IPR036921">
    <property type="entry name" value="PurM-like_N_sf"/>
</dbReference>
<proteinExistence type="inferred from homology"/>
<feature type="binding site" evidence="2">
    <location>
        <position position="263"/>
    </location>
    <ligand>
        <name>substrate</name>
    </ligand>
</feature>
<feature type="binding site" evidence="2">
    <location>
        <position position="215"/>
    </location>
    <ligand>
        <name>ATP</name>
        <dbReference type="ChEBI" id="CHEBI:30616"/>
    </ligand>
</feature>
<comment type="caution">
    <text evidence="5">The sequence shown here is derived from an EMBL/GenBank/DDBJ whole genome shotgun (WGS) entry which is preliminary data.</text>
</comment>
<feature type="binding site" evidence="2">
    <location>
        <position position="49"/>
    </location>
    <ligand>
        <name>Mg(2+)</name>
        <dbReference type="ChEBI" id="CHEBI:18420"/>
        <label>1</label>
    </ligand>
</feature>
<feature type="binding site" evidence="2">
    <location>
        <position position="32"/>
    </location>
    <ligand>
        <name>Mg(2+)</name>
        <dbReference type="ChEBI" id="CHEBI:18420"/>
        <label>4</label>
    </ligand>
</feature>
<protein>
    <recommendedName>
        <fullName evidence="2">Thiamine-monophosphate kinase</fullName>
        <shortName evidence="2">TMP kinase</shortName>
        <shortName evidence="2">Thiamine-phosphate kinase</shortName>
        <ecNumber evidence="2">2.7.4.16</ecNumber>
    </recommendedName>
</protein>
<evidence type="ECO:0000256" key="2">
    <source>
        <dbReference type="HAMAP-Rule" id="MF_02128"/>
    </source>
</evidence>
<keyword evidence="2" id="KW-0067">ATP-binding</keyword>
<feature type="binding site" evidence="2">
    <location>
        <position position="148"/>
    </location>
    <ligand>
        <name>ATP</name>
        <dbReference type="ChEBI" id="CHEBI:30616"/>
    </ligand>
</feature>
<dbReference type="GO" id="GO:0016301">
    <property type="term" value="F:kinase activity"/>
    <property type="evidence" value="ECO:0007669"/>
    <property type="project" value="UniProtKB-KW"/>
</dbReference>
<comment type="similarity">
    <text evidence="2">Belongs to the thiamine-monophosphate kinase family.</text>
</comment>
<feature type="binding site" evidence="2">
    <location>
        <position position="77"/>
    </location>
    <ligand>
        <name>Mg(2+)</name>
        <dbReference type="ChEBI" id="CHEBI:18420"/>
        <label>2</label>
    </ligand>
</feature>
<dbReference type="Gene3D" id="3.30.1330.10">
    <property type="entry name" value="PurM-like, N-terminal domain"/>
    <property type="match status" value="1"/>
</dbReference>
<evidence type="ECO:0000259" key="4">
    <source>
        <dbReference type="Pfam" id="PF02769"/>
    </source>
</evidence>
<accession>A0ABY1BE71</accession>
<dbReference type="NCBIfam" id="TIGR01379">
    <property type="entry name" value="thiL"/>
    <property type="match status" value="1"/>
</dbReference>
<dbReference type="EC" id="2.7.4.16" evidence="2"/>
<evidence type="ECO:0000259" key="3">
    <source>
        <dbReference type="Pfam" id="PF00586"/>
    </source>
</evidence>
<feature type="binding site" evidence="2">
    <location>
        <position position="77"/>
    </location>
    <ligand>
        <name>Mg(2+)</name>
        <dbReference type="ChEBI" id="CHEBI:18420"/>
        <label>3</label>
    </ligand>
</feature>
<dbReference type="Pfam" id="PF00586">
    <property type="entry name" value="AIRS"/>
    <property type="match status" value="1"/>
</dbReference>
<organism evidence="5 6">
    <name type="scientific">Pseudomonas cuatrocienegasensis</name>
    <dbReference type="NCBI Taxonomy" id="543360"/>
    <lineage>
        <taxon>Bacteria</taxon>
        <taxon>Pseudomonadati</taxon>
        <taxon>Pseudomonadota</taxon>
        <taxon>Gammaproteobacteria</taxon>
        <taxon>Pseudomonadales</taxon>
        <taxon>Pseudomonadaceae</taxon>
        <taxon>Pseudomonas</taxon>
    </lineage>
</organism>
<keyword evidence="1 2" id="KW-0784">Thiamine biosynthesis</keyword>
<dbReference type="Pfam" id="PF02769">
    <property type="entry name" value="AIRS_C"/>
    <property type="match status" value="1"/>
</dbReference>
<feature type="binding site" evidence="2">
    <location>
        <position position="315"/>
    </location>
    <ligand>
        <name>substrate</name>
    </ligand>
</feature>
<comment type="function">
    <text evidence="2">Catalyzes the ATP-dependent phosphorylation of thiamine-monophosphate (TMP) to form thiamine-pyrophosphate (TPP), the active form of vitamin B1.</text>
</comment>
<feature type="binding site" evidence="2">
    <location>
        <position position="48"/>
    </location>
    <ligand>
        <name>Mg(2+)</name>
        <dbReference type="ChEBI" id="CHEBI:18420"/>
        <label>1</label>
    </ligand>
</feature>
<feature type="binding site" evidence="2">
    <location>
        <position position="216"/>
    </location>
    <ligand>
        <name>Mg(2+)</name>
        <dbReference type="ChEBI" id="CHEBI:18420"/>
        <label>5</label>
    </ligand>
</feature>
<comment type="miscellaneous">
    <text evidence="2">Reaction mechanism of ThiL seems to utilize a direct, inline transfer of the gamma-phosphate of ATP to TMP rather than a phosphorylated enzyme intermediate.</text>
</comment>
<dbReference type="InterPro" id="IPR006283">
    <property type="entry name" value="ThiL-like"/>
</dbReference>
<evidence type="ECO:0000256" key="1">
    <source>
        <dbReference type="ARBA" id="ARBA00022977"/>
    </source>
</evidence>
<feature type="binding site" evidence="2">
    <location>
        <position position="49"/>
    </location>
    <ligand>
        <name>Mg(2+)</name>
        <dbReference type="ChEBI" id="CHEBI:18420"/>
        <label>2</label>
    </ligand>
</feature>